<proteinExistence type="predicted"/>
<keyword evidence="2" id="KW-1185">Reference proteome</keyword>
<reference evidence="1" key="1">
    <citation type="submission" date="2021-02" db="EMBL/GenBank/DDBJ databases">
        <authorList>
            <person name="Cremers G."/>
            <person name="Picone N."/>
        </authorList>
    </citation>
    <scope>NUCLEOTIDE SEQUENCE</scope>
    <source>
        <strain evidence="1">PQ17</strain>
    </source>
</reference>
<name>A0A8J2FNC3_9BACT</name>
<evidence type="ECO:0000313" key="1">
    <source>
        <dbReference type="EMBL" id="CAF0691411.1"/>
    </source>
</evidence>
<dbReference type="AlphaFoldDB" id="A0A8J2FNC3"/>
<dbReference type="Proteomes" id="UP000663859">
    <property type="component" value="Unassembled WGS sequence"/>
</dbReference>
<sequence>MAEQGVGLSEDGEVEARVSRVRMVLRARLVEHSVRLSGKGGQ</sequence>
<dbReference type="EMBL" id="CAJNOB010000002">
    <property type="protein sequence ID" value="CAF0691411.1"/>
    <property type="molecule type" value="Genomic_DNA"/>
</dbReference>
<gene>
    <name evidence="1" type="ORF">MPNT_100037</name>
</gene>
<accession>A0A8J2FNC3</accession>
<protein>
    <submittedName>
        <fullName evidence="1">Uncharacterized protein</fullName>
    </submittedName>
</protein>
<organism evidence="1 2">
    <name type="scientific">Candidatus Methylacidithermus pantelleriae</name>
    <dbReference type="NCBI Taxonomy" id="2744239"/>
    <lineage>
        <taxon>Bacteria</taxon>
        <taxon>Pseudomonadati</taxon>
        <taxon>Verrucomicrobiota</taxon>
        <taxon>Methylacidiphilae</taxon>
        <taxon>Methylacidiphilales</taxon>
        <taxon>Methylacidiphilaceae</taxon>
        <taxon>Candidatus Methylacidithermus</taxon>
    </lineage>
</organism>
<evidence type="ECO:0000313" key="2">
    <source>
        <dbReference type="Proteomes" id="UP000663859"/>
    </source>
</evidence>
<comment type="caution">
    <text evidence="1">The sequence shown here is derived from an EMBL/GenBank/DDBJ whole genome shotgun (WGS) entry which is preliminary data.</text>
</comment>